<reference evidence="1" key="2">
    <citation type="journal article" date="2015" name="Data Brief">
        <title>Shoot transcriptome of the giant reed, Arundo donax.</title>
        <authorList>
            <person name="Barrero R.A."/>
            <person name="Guerrero F.D."/>
            <person name="Moolhuijzen P."/>
            <person name="Goolsby J.A."/>
            <person name="Tidwell J."/>
            <person name="Bellgard S.E."/>
            <person name="Bellgard M.I."/>
        </authorList>
    </citation>
    <scope>NUCLEOTIDE SEQUENCE</scope>
    <source>
        <tissue evidence="1">Shoot tissue taken approximately 20 cm above the soil surface</tissue>
    </source>
</reference>
<organism evidence="1">
    <name type="scientific">Arundo donax</name>
    <name type="common">Giant reed</name>
    <name type="synonym">Donax arundinaceus</name>
    <dbReference type="NCBI Taxonomy" id="35708"/>
    <lineage>
        <taxon>Eukaryota</taxon>
        <taxon>Viridiplantae</taxon>
        <taxon>Streptophyta</taxon>
        <taxon>Embryophyta</taxon>
        <taxon>Tracheophyta</taxon>
        <taxon>Spermatophyta</taxon>
        <taxon>Magnoliopsida</taxon>
        <taxon>Liliopsida</taxon>
        <taxon>Poales</taxon>
        <taxon>Poaceae</taxon>
        <taxon>PACMAD clade</taxon>
        <taxon>Arundinoideae</taxon>
        <taxon>Arundineae</taxon>
        <taxon>Arundo</taxon>
    </lineage>
</organism>
<protein>
    <submittedName>
        <fullName evidence="1">Uncharacterized protein</fullName>
    </submittedName>
</protein>
<dbReference type="EMBL" id="GBRH01257827">
    <property type="protein sequence ID" value="JAD40068.1"/>
    <property type="molecule type" value="Transcribed_RNA"/>
</dbReference>
<proteinExistence type="predicted"/>
<accession>A0A0A8ZQV2</accession>
<dbReference type="AlphaFoldDB" id="A0A0A8ZQV2"/>
<sequence>MVVFELSLIAQGFRAKH</sequence>
<name>A0A0A8ZQV2_ARUDO</name>
<reference evidence="1" key="1">
    <citation type="submission" date="2014-09" db="EMBL/GenBank/DDBJ databases">
        <authorList>
            <person name="Magalhaes I.L.F."/>
            <person name="Oliveira U."/>
            <person name="Santos F.R."/>
            <person name="Vidigal T.H.D.A."/>
            <person name="Brescovit A.D."/>
            <person name="Santos A.J."/>
        </authorList>
    </citation>
    <scope>NUCLEOTIDE SEQUENCE</scope>
    <source>
        <tissue evidence="1">Shoot tissue taken approximately 20 cm above the soil surface</tissue>
    </source>
</reference>
<evidence type="ECO:0000313" key="1">
    <source>
        <dbReference type="EMBL" id="JAD40068.1"/>
    </source>
</evidence>